<dbReference type="PANTHER" id="PTHR40260:SF2">
    <property type="entry name" value="BLR8190 PROTEIN"/>
    <property type="match status" value="1"/>
</dbReference>
<comment type="similarity">
    <text evidence="1">Belongs to the tpcK family.</text>
</comment>
<dbReference type="NCBIfam" id="TIGR02118">
    <property type="entry name" value="EthD family reductase"/>
    <property type="match status" value="1"/>
</dbReference>
<dbReference type="SUPFAM" id="SSF54909">
    <property type="entry name" value="Dimeric alpha+beta barrel"/>
    <property type="match status" value="1"/>
</dbReference>
<reference evidence="2" key="1">
    <citation type="submission" date="2022-10" db="EMBL/GenBank/DDBJ databases">
        <title>Culturing micro-colonial fungi from biological soil crusts in the Mojave desert and describing Neophaeococcomyces mojavensis, and introducing the new genera and species Taxawa tesnikishii.</title>
        <authorList>
            <person name="Kurbessoian T."/>
            <person name="Stajich J.E."/>
        </authorList>
    </citation>
    <scope>NUCLEOTIDE SEQUENCE</scope>
    <source>
        <strain evidence="2">TK_41</strain>
    </source>
</reference>
<dbReference type="InterPro" id="IPR011008">
    <property type="entry name" value="Dimeric_a/b-barrel"/>
</dbReference>
<evidence type="ECO:0000313" key="3">
    <source>
        <dbReference type="Proteomes" id="UP001172673"/>
    </source>
</evidence>
<comment type="caution">
    <text evidence="2">The sequence shown here is derived from an EMBL/GenBank/DDBJ whole genome shotgun (WGS) entry which is preliminary data.</text>
</comment>
<protein>
    <recommendedName>
        <fullName evidence="4">EthD domain-containing protein</fullName>
    </recommendedName>
</protein>
<dbReference type="EMBL" id="JAPDRK010000001">
    <property type="protein sequence ID" value="KAJ9616479.1"/>
    <property type="molecule type" value="Genomic_DNA"/>
</dbReference>
<name>A0AA39CNZ4_9EURO</name>
<dbReference type="PANTHER" id="PTHR40260">
    <property type="entry name" value="BLR8190 PROTEIN"/>
    <property type="match status" value="1"/>
</dbReference>
<accession>A0AA39CNZ4</accession>
<sequence length="113" mass="12445">MVFNATVLTLDFHLQYPAESDSTFDLKYYLSSHMPLVNKKWNEYGLKDWKIIEFQPGPDGSKPYSIGAVLTWESADGVNKALSSDAGKEVLGDVPNFSNKSPLFLIGDIVGAS</sequence>
<evidence type="ECO:0008006" key="4">
    <source>
        <dbReference type="Google" id="ProtNLM"/>
    </source>
</evidence>
<evidence type="ECO:0000313" key="2">
    <source>
        <dbReference type="EMBL" id="KAJ9616479.1"/>
    </source>
</evidence>
<dbReference type="AlphaFoldDB" id="A0AA39CNZ4"/>
<organism evidence="2 3">
    <name type="scientific">Cladophialophora chaetospira</name>
    <dbReference type="NCBI Taxonomy" id="386627"/>
    <lineage>
        <taxon>Eukaryota</taxon>
        <taxon>Fungi</taxon>
        <taxon>Dikarya</taxon>
        <taxon>Ascomycota</taxon>
        <taxon>Pezizomycotina</taxon>
        <taxon>Eurotiomycetes</taxon>
        <taxon>Chaetothyriomycetidae</taxon>
        <taxon>Chaetothyriales</taxon>
        <taxon>Herpotrichiellaceae</taxon>
        <taxon>Cladophialophora</taxon>
    </lineage>
</organism>
<evidence type="ECO:0000256" key="1">
    <source>
        <dbReference type="ARBA" id="ARBA00005986"/>
    </source>
</evidence>
<dbReference type="GO" id="GO:0016491">
    <property type="term" value="F:oxidoreductase activity"/>
    <property type="evidence" value="ECO:0007669"/>
    <property type="project" value="InterPro"/>
</dbReference>
<gene>
    <name evidence="2" type="ORF">H2200_000198</name>
</gene>
<keyword evidence="3" id="KW-1185">Reference proteome</keyword>
<proteinExistence type="inferred from homology"/>
<dbReference type="Gene3D" id="3.30.70.100">
    <property type="match status" value="1"/>
</dbReference>
<dbReference type="InterPro" id="IPR009799">
    <property type="entry name" value="EthD_dom"/>
</dbReference>
<dbReference type="Proteomes" id="UP001172673">
    <property type="component" value="Unassembled WGS sequence"/>
</dbReference>